<evidence type="ECO:0000313" key="2">
    <source>
        <dbReference type="Proteomes" id="UP001054945"/>
    </source>
</evidence>
<name>A0AAV4PIP9_CAEEX</name>
<dbReference type="EMBL" id="BPLR01004568">
    <property type="protein sequence ID" value="GIX95855.1"/>
    <property type="molecule type" value="Genomic_DNA"/>
</dbReference>
<dbReference type="AlphaFoldDB" id="A0AAV4PIP9"/>
<evidence type="ECO:0000313" key="1">
    <source>
        <dbReference type="EMBL" id="GIX95855.1"/>
    </source>
</evidence>
<dbReference type="Proteomes" id="UP001054945">
    <property type="component" value="Unassembled WGS sequence"/>
</dbReference>
<accession>A0AAV4PIP9</accession>
<keyword evidence="2" id="KW-1185">Reference proteome</keyword>
<proteinExistence type="predicted"/>
<gene>
    <name evidence="1" type="ORF">CEXT_670521</name>
</gene>
<comment type="caution">
    <text evidence="1">The sequence shown here is derived from an EMBL/GenBank/DDBJ whole genome shotgun (WGS) entry which is preliminary data.</text>
</comment>
<reference evidence="1 2" key="1">
    <citation type="submission" date="2021-06" db="EMBL/GenBank/DDBJ databases">
        <title>Caerostris extrusa draft genome.</title>
        <authorList>
            <person name="Kono N."/>
            <person name="Arakawa K."/>
        </authorList>
    </citation>
    <scope>NUCLEOTIDE SEQUENCE [LARGE SCALE GENOMIC DNA]</scope>
</reference>
<sequence>MTTKLLVYQVEKSLFLCGRGDEAARDVAPFTPWEFLHVSHATCQVTLPIRMNMIATFGLSLPFFPSILAKLNSISEDKKPSPSRLSTGVLPVRYLVSAMNDTVRGLQHLCCHRIQLFPSFCMVSTTATTTRVTT</sequence>
<organism evidence="1 2">
    <name type="scientific">Caerostris extrusa</name>
    <name type="common">Bark spider</name>
    <name type="synonym">Caerostris bankana</name>
    <dbReference type="NCBI Taxonomy" id="172846"/>
    <lineage>
        <taxon>Eukaryota</taxon>
        <taxon>Metazoa</taxon>
        <taxon>Ecdysozoa</taxon>
        <taxon>Arthropoda</taxon>
        <taxon>Chelicerata</taxon>
        <taxon>Arachnida</taxon>
        <taxon>Araneae</taxon>
        <taxon>Araneomorphae</taxon>
        <taxon>Entelegynae</taxon>
        <taxon>Araneoidea</taxon>
        <taxon>Araneidae</taxon>
        <taxon>Caerostris</taxon>
    </lineage>
</organism>
<protein>
    <submittedName>
        <fullName evidence="1">Uncharacterized protein</fullName>
    </submittedName>
</protein>